<gene>
    <name evidence="2" type="ORF">FKW77_001137</name>
</gene>
<dbReference type="Proteomes" id="UP000316270">
    <property type="component" value="Chromosome 19"/>
</dbReference>
<evidence type="ECO:0000313" key="3">
    <source>
        <dbReference type="Proteomes" id="UP000316270"/>
    </source>
</evidence>
<dbReference type="OrthoDB" id="4142625at2759"/>
<feature type="region of interest" description="Disordered" evidence="1">
    <location>
        <begin position="249"/>
        <end position="306"/>
    </location>
</feature>
<dbReference type="AlphaFoldDB" id="A0A517LQK2"/>
<name>A0A517LQK2_9PEZI</name>
<dbReference type="EMBL" id="CP042203">
    <property type="protein sequence ID" value="QDS77928.1"/>
    <property type="molecule type" value="Genomic_DNA"/>
</dbReference>
<evidence type="ECO:0000256" key="1">
    <source>
        <dbReference type="SAM" id="MobiDB-lite"/>
    </source>
</evidence>
<reference evidence="2 3" key="1">
    <citation type="submission" date="2019-07" db="EMBL/GenBank/DDBJ databases">
        <title>Finished genome of Venturia effusa.</title>
        <authorList>
            <person name="Young C.A."/>
            <person name="Cox M.P."/>
            <person name="Ganley A.R.D."/>
            <person name="David W.J."/>
        </authorList>
    </citation>
    <scope>NUCLEOTIDE SEQUENCE [LARGE SCALE GENOMIC DNA]</scope>
    <source>
        <strain evidence="3">albino</strain>
    </source>
</reference>
<keyword evidence="3" id="KW-1185">Reference proteome</keyword>
<proteinExistence type="predicted"/>
<protein>
    <submittedName>
        <fullName evidence="2">Uncharacterized protein</fullName>
    </submittedName>
</protein>
<sequence>MPSKTERYFSSGNERSPFMYDAGGNTGYHLGEKDVISWVVDLMNMNMDDRLVYVTQTYDYLPGPLPAGWQDIKPVWFDASNCWTGEVAAPQETGAFVIESPPWVPNMEGRIVDAVGHLHDGGIAVDVFASPTQSICTTKLNYAESPAYVFKGTMMGDDKPAIDHISSVERCAVGQIKEMKKDQSWTVRGRYNYDVRPGNIEEGKQGAVMAISIVLVAVAPGGVPKPRQGWIGWAGQMVGVTGDPSAPPVPVPVPASPPAELSPAAPAAPPPVWSNGPQASGPVWTPAPLSSPSKGQTGEFAPGMGF</sequence>
<organism evidence="2 3">
    <name type="scientific">Venturia effusa</name>
    <dbReference type="NCBI Taxonomy" id="50376"/>
    <lineage>
        <taxon>Eukaryota</taxon>
        <taxon>Fungi</taxon>
        <taxon>Dikarya</taxon>
        <taxon>Ascomycota</taxon>
        <taxon>Pezizomycotina</taxon>
        <taxon>Dothideomycetes</taxon>
        <taxon>Pleosporomycetidae</taxon>
        <taxon>Venturiales</taxon>
        <taxon>Venturiaceae</taxon>
        <taxon>Venturia</taxon>
    </lineage>
</organism>
<evidence type="ECO:0000313" key="2">
    <source>
        <dbReference type="EMBL" id="QDS77928.1"/>
    </source>
</evidence>
<accession>A0A517LQK2</accession>